<organism evidence="1 2">
    <name type="scientific">Ktedonobacter racemifer DSM 44963</name>
    <dbReference type="NCBI Taxonomy" id="485913"/>
    <lineage>
        <taxon>Bacteria</taxon>
        <taxon>Bacillati</taxon>
        <taxon>Chloroflexota</taxon>
        <taxon>Ktedonobacteria</taxon>
        <taxon>Ktedonobacterales</taxon>
        <taxon>Ktedonobacteraceae</taxon>
        <taxon>Ktedonobacter</taxon>
    </lineage>
</organism>
<dbReference type="EMBL" id="ADVG01000001">
    <property type="protein sequence ID" value="EFH88915.1"/>
    <property type="molecule type" value="Genomic_DNA"/>
</dbReference>
<evidence type="ECO:0008006" key="3">
    <source>
        <dbReference type="Google" id="ProtNLM"/>
    </source>
</evidence>
<sequence length="374" mass="42447">MFLFGIEHEVAFFDKKGQFVDFLSTTFEDLNVLIRELPFYVEDLSQLRIEEDGIKRKRWYIEGLERFNLSGKATAFLPKGIEIRTTTHTTIQETIVELEENFQLLCEVAVPRGFDPVLISFNPYLTRYMPDPPLNKFELRQRRLSLDKRTAEIPILTYGPDLNFSLQGLSDEEIIDVGRKLTFYSPYIIPFSYSSPFYGGRLWGGRSIRTFVRTGARPSTRVFLSRKSSLLARYEPLIKIARIPAEMGRIEFKACDSCADFAIYAGLLALLKGLTLDKTLAGRATVPDTALHQLSAHEGFTNQIIATGAKEVAQAAKQALGTDPDSQLLVPLLAMLQSHKTPADDLIMLYKETKSIEITLRSTYADRMNIKIKR</sequence>
<reference evidence="1 2" key="1">
    <citation type="journal article" date="2011" name="Stand. Genomic Sci.">
        <title>Non-contiguous finished genome sequence and contextual data of the filamentous soil bacterium Ktedonobacter racemifer type strain (SOSP1-21).</title>
        <authorList>
            <person name="Chang Y.J."/>
            <person name="Land M."/>
            <person name="Hauser L."/>
            <person name="Chertkov O."/>
            <person name="Del Rio T.G."/>
            <person name="Nolan M."/>
            <person name="Copeland A."/>
            <person name="Tice H."/>
            <person name="Cheng J.F."/>
            <person name="Lucas S."/>
            <person name="Han C."/>
            <person name="Goodwin L."/>
            <person name="Pitluck S."/>
            <person name="Ivanova N."/>
            <person name="Ovchinikova G."/>
            <person name="Pati A."/>
            <person name="Chen A."/>
            <person name="Palaniappan K."/>
            <person name="Mavromatis K."/>
            <person name="Liolios K."/>
            <person name="Brettin T."/>
            <person name="Fiebig A."/>
            <person name="Rohde M."/>
            <person name="Abt B."/>
            <person name="Goker M."/>
            <person name="Detter J.C."/>
            <person name="Woyke T."/>
            <person name="Bristow J."/>
            <person name="Eisen J.A."/>
            <person name="Markowitz V."/>
            <person name="Hugenholtz P."/>
            <person name="Kyrpides N.C."/>
            <person name="Klenk H.P."/>
            <person name="Lapidus A."/>
        </authorList>
    </citation>
    <scope>NUCLEOTIDE SEQUENCE [LARGE SCALE GENOMIC DNA]</scope>
    <source>
        <strain evidence="2">DSM 44963</strain>
    </source>
</reference>
<protein>
    <recommendedName>
        <fullName evidence="3">Glutamate--cysteine ligase GCS2</fullName>
    </recommendedName>
</protein>
<keyword evidence="2" id="KW-1185">Reference proteome</keyword>
<dbReference type="InterPro" id="IPR014746">
    <property type="entry name" value="Gln_synth/guanido_kin_cat_dom"/>
</dbReference>
<name>D6TGY6_KTERA</name>
<dbReference type="SUPFAM" id="SSF55931">
    <property type="entry name" value="Glutamine synthetase/guanido kinase"/>
    <property type="match status" value="1"/>
</dbReference>
<dbReference type="OrthoDB" id="143227at2"/>
<dbReference type="Proteomes" id="UP000004508">
    <property type="component" value="Unassembled WGS sequence"/>
</dbReference>
<evidence type="ECO:0000313" key="1">
    <source>
        <dbReference type="EMBL" id="EFH88915.1"/>
    </source>
</evidence>
<dbReference type="RefSeq" id="WP_007905146.1">
    <property type="nucleotide sequence ID" value="NZ_ADVG01000001.1"/>
</dbReference>
<dbReference type="InParanoid" id="D6TGY6"/>
<gene>
    <name evidence="1" type="ORF">Krac_10428</name>
</gene>
<dbReference type="AlphaFoldDB" id="D6TGY6"/>
<proteinExistence type="predicted"/>
<dbReference type="Gene3D" id="3.30.590.20">
    <property type="match status" value="1"/>
</dbReference>
<comment type="caution">
    <text evidence="1">The sequence shown here is derived from an EMBL/GenBank/DDBJ whole genome shotgun (WGS) entry which is preliminary data.</text>
</comment>
<dbReference type="GO" id="GO:0003824">
    <property type="term" value="F:catalytic activity"/>
    <property type="evidence" value="ECO:0007669"/>
    <property type="project" value="InterPro"/>
</dbReference>
<evidence type="ECO:0000313" key="2">
    <source>
        <dbReference type="Proteomes" id="UP000004508"/>
    </source>
</evidence>
<dbReference type="eggNOG" id="COG2170">
    <property type="taxonomic scope" value="Bacteria"/>
</dbReference>
<accession>D6TGY6</accession>